<evidence type="ECO:0000313" key="3">
    <source>
        <dbReference type="Proteomes" id="UP000652761"/>
    </source>
</evidence>
<reference evidence="2" key="1">
    <citation type="submission" date="2017-07" db="EMBL/GenBank/DDBJ databases">
        <title>Taro Niue Genome Assembly and Annotation.</title>
        <authorList>
            <person name="Atibalentja N."/>
            <person name="Keating K."/>
            <person name="Fields C.J."/>
        </authorList>
    </citation>
    <scope>NUCLEOTIDE SEQUENCE</scope>
    <source>
        <strain evidence="2">Niue_2</strain>
        <tissue evidence="2">Leaf</tissue>
    </source>
</reference>
<dbReference type="Proteomes" id="UP000652761">
    <property type="component" value="Unassembled WGS sequence"/>
</dbReference>
<evidence type="ECO:0000313" key="2">
    <source>
        <dbReference type="EMBL" id="MQL74447.1"/>
    </source>
</evidence>
<evidence type="ECO:0000256" key="1">
    <source>
        <dbReference type="SAM" id="MobiDB-lite"/>
    </source>
</evidence>
<organism evidence="2 3">
    <name type="scientific">Colocasia esculenta</name>
    <name type="common">Wild taro</name>
    <name type="synonym">Arum esculentum</name>
    <dbReference type="NCBI Taxonomy" id="4460"/>
    <lineage>
        <taxon>Eukaryota</taxon>
        <taxon>Viridiplantae</taxon>
        <taxon>Streptophyta</taxon>
        <taxon>Embryophyta</taxon>
        <taxon>Tracheophyta</taxon>
        <taxon>Spermatophyta</taxon>
        <taxon>Magnoliopsida</taxon>
        <taxon>Liliopsida</taxon>
        <taxon>Araceae</taxon>
        <taxon>Aroideae</taxon>
        <taxon>Colocasieae</taxon>
        <taxon>Colocasia</taxon>
    </lineage>
</organism>
<proteinExistence type="predicted"/>
<dbReference type="AlphaFoldDB" id="A0A843TX53"/>
<feature type="region of interest" description="Disordered" evidence="1">
    <location>
        <begin position="143"/>
        <end position="162"/>
    </location>
</feature>
<protein>
    <submittedName>
        <fullName evidence="2">Uncharacterized protein</fullName>
    </submittedName>
</protein>
<keyword evidence="3" id="KW-1185">Reference proteome</keyword>
<sequence length="162" mass="18200">MDLQLCVCRCYVRCEAWWAGHWAQSAHRFSACERDRGVRRVLNATALVVAFLLLPLSVDVCMRAKCRALGGLLTSGVGRRRPPTSRLGRDVGLRRVLNHCVVFKNPDRTELPQARLDQGSCCGVFPDGSRFWRCEGRALTVRTSRGAGETPRDLRSSRSSRR</sequence>
<name>A0A843TX53_COLES</name>
<accession>A0A843TX53</accession>
<gene>
    <name evidence="2" type="ORF">Taro_006809</name>
</gene>
<dbReference type="EMBL" id="NMUH01000208">
    <property type="protein sequence ID" value="MQL74447.1"/>
    <property type="molecule type" value="Genomic_DNA"/>
</dbReference>
<comment type="caution">
    <text evidence="2">The sequence shown here is derived from an EMBL/GenBank/DDBJ whole genome shotgun (WGS) entry which is preliminary data.</text>
</comment>